<accession>A0A6L2K308</accession>
<dbReference type="Gene3D" id="2.30.39.10">
    <property type="entry name" value="Alpha-1-antitrypsin, domain 1"/>
    <property type="match status" value="1"/>
</dbReference>
<dbReference type="InterPro" id="IPR023796">
    <property type="entry name" value="Serpin_dom"/>
</dbReference>
<dbReference type="InterPro" id="IPR042185">
    <property type="entry name" value="Serpin_sf_2"/>
</dbReference>
<comment type="caution">
    <text evidence="4">The sequence shown here is derived from an EMBL/GenBank/DDBJ whole genome shotgun (WGS) entry which is preliminary data.</text>
</comment>
<name>A0A6L2K308_TANCI</name>
<dbReference type="EMBL" id="BKCJ010001673">
    <property type="protein sequence ID" value="GEU43182.1"/>
    <property type="molecule type" value="Genomic_DNA"/>
</dbReference>
<dbReference type="Pfam" id="PF00079">
    <property type="entry name" value="Serpin"/>
    <property type="match status" value="1"/>
</dbReference>
<dbReference type="Gene3D" id="3.30.497.10">
    <property type="entry name" value="Antithrombin, subunit I, domain 2"/>
    <property type="match status" value="2"/>
</dbReference>
<dbReference type="AlphaFoldDB" id="A0A6L2K308"/>
<dbReference type="InterPro" id="IPR036186">
    <property type="entry name" value="Serpin_sf"/>
</dbReference>
<dbReference type="PANTHER" id="PTHR11461:SF340">
    <property type="entry name" value="SERPIN DOMAIN-CONTAINING PROTEIN"/>
    <property type="match status" value="1"/>
</dbReference>
<dbReference type="InterPro" id="IPR000215">
    <property type="entry name" value="Serpin_fam"/>
</dbReference>
<dbReference type="InterPro" id="IPR042178">
    <property type="entry name" value="Serpin_sf_1"/>
</dbReference>
<reference evidence="4" key="1">
    <citation type="journal article" date="2019" name="Sci. Rep.">
        <title>Draft genome of Tanacetum cinerariifolium, the natural source of mosquito coil.</title>
        <authorList>
            <person name="Yamashiro T."/>
            <person name="Shiraishi A."/>
            <person name="Satake H."/>
            <person name="Nakayama K."/>
        </authorList>
    </citation>
    <scope>NUCLEOTIDE SEQUENCE</scope>
</reference>
<dbReference type="GO" id="GO:0005615">
    <property type="term" value="C:extracellular space"/>
    <property type="evidence" value="ECO:0007669"/>
    <property type="project" value="InterPro"/>
</dbReference>
<comment type="similarity">
    <text evidence="1 2">Belongs to the serpin family.</text>
</comment>
<dbReference type="GO" id="GO:0004867">
    <property type="term" value="F:serine-type endopeptidase inhibitor activity"/>
    <property type="evidence" value="ECO:0007669"/>
    <property type="project" value="InterPro"/>
</dbReference>
<dbReference type="PANTHER" id="PTHR11461">
    <property type="entry name" value="SERINE PROTEASE INHIBITOR, SERPIN"/>
    <property type="match status" value="1"/>
</dbReference>
<gene>
    <name evidence="4" type="ORF">Tci_015160</name>
</gene>
<evidence type="ECO:0000256" key="2">
    <source>
        <dbReference type="RuleBase" id="RU000411"/>
    </source>
</evidence>
<evidence type="ECO:0000259" key="3">
    <source>
        <dbReference type="SMART" id="SM00093"/>
    </source>
</evidence>
<dbReference type="SMART" id="SM00093">
    <property type="entry name" value="SERPIN"/>
    <property type="match status" value="1"/>
</dbReference>
<feature type="domain" description="Serpin" evidence="3">
    <location>
        <begin position="88"/>
        <end position="345"/>
    </location>
</feature>
<dbReference type="SUPFAM" id="SSF56574">
    <property type="entry name" value="Serpins"/>
    <property type="match status" value="1"/>
</dbReference>
<protein>
    <recommendedName>
        <fullName evidence="3">Serpin domain-containing protein</fullName>
    </recommendedName>
</protein>
<evidence type="ECO:0000256" key="1">
    <source>
        <dbReference type="ARBA" id="ARBA00009500"/>
    </source>
</evidence>
<evidence type="ECO:0000313" key="4">
    <source>
        <dbReference type="EMBL" id="GEU43182.1"/>
    </source>
</evidence>
<sequence>MSKSCEILVCSATRKEIDTNNPYSCVCKINKKSLSRKPYLAAVSKMSEEGSSKKSRCPLVRRHKKFTPTTLKSKITAVATKILLEDAHKGYKKGNDVCSFSLEMVLGMLAFGAKGRTLEQLLGFLGHETMDQLRAESCALKFFAQNCVGSLHVKANYVDFINPAKAVQVINSWVKRKTKGLIPTVIQEEDLLNWEDARMVFVNALHFNGTWSKPFNTNKTRKKEFHLIKGEKVSVPFMTSKKFDYGSFGDYKILKIPYESKGQSNEFSMYIFLPDRRDGLKDLLQVFHSNHAIFYGDFDLKTRKLDLLWVPKFKISYDFEALDVVKEMGLILPFNPTNKELTGIV</sequence>
<organism evidence="4">
    <name type="scientific">Tanacetum cinerariifolium</name>
    <name type="common">Dalmatian daisy</name>
    <name type="synonym">Chrysanthemum cinerariifolium</name>
    <dbReference type="NCBI Taxonomy" id="118510"/>
    <lineage>
        <taxon>Eukaryota</taxon>
        <taxon>Viridiplantae</taxon>
        <taxon>Streptophyta</taxon>
        <taxon>Embryophyta</taxon>
        <taxon>Tracheophyta</taxon>
        <taxon>Spermatophyta</taxon>
        <taxon>Magnoliopsida</taxon>
        <taxon>eudicotyledons</taxon>
        <taxon>Gunneridae</taxon>
        <taxon>Pentapetalae</taxon>
        <taxon>asterids</taxon>
        <taxon>campanulids</taxon>
        <taxon>Asterales</taxon>
        <taxon>Asteraceae</taxon>
        <taxon>Asteroideae</taxon>
        <taxon>Anthemideae</taxon>
        <taxon>Anthemidinae</taxon>
        <taxon>Tanacetum</taxon>
    </lineage>
</organism>
<proteinExistence type="inferred from homology"/>